<dbReference type="Pfam" id="PF13566">
    <property type="entry name" value="DUF4130"/>
    <property type="match status" value="1"/>
</dbReference>
<gene>
    <name evidence="2" type="ORF">EF096_06415</name>
</gene>
<reference evidence="2 3" key="1">
    <citation type="submission" date="2018-11" db="EMBL/GenBank/DDBJ databases">
        <authorList>
            <person name="Jang G.I."/>
            <person name="Hwang C.Y."/>
        </authorList>
    </citation>
    <scope>NUCLEOTIDE SEQUENCE [LARGE SCALE GENOMIC DNA]</scope>
    <source>
        <strain evidence="2 3">SSM26</strain>
    </source>
</reference>
<organism evidence="2 3">
    <name type="scientific">Pseudomonas neustonica</name>
    <dbReference type="NCBI Taxonomy" id="2487346"/>
    <lineage>
        <taxon>Bacteria</taxon>
        <taxon>Pseudomonadati</taxon>
        <taxon>Pseudomonadota</taxon>
        <taxon>Gammaproteobacteria</taxon>
        <taxon>Pseudomonadales</taxon>
        <taxon>Pseudomonadaceae</taxon>
        <taxon>Pseudomonas</taxon>
    </lineage>
</organism>
<evidence type="ECO:0000313" key="3">
    <source>
        <dbReference type="Proteomes" id="UP000275199"/>
    </source>
</evidence>
<keyword evidence="3" id="KW-1185">Reference proteome</keyword>
<dbReference type="InterPro" id="IPR025404">
    <property type="entry name" value="DUF4130"/>
</dbReference>
<protein>
    <submittedName>
        <fullName evidence="2">DNA metabolism protein</fullName>
    </submittedName>
</protein>
<dbReference type="InterPro" id="IPR023875">
    <property type="entry name" value="DNA_repair_put"/>
</dbReference>
<evidence type="ECO:0000259" key="1">
    <source>
        <dbReference type="Pfam" id="PF13566"/>
    </source>
</evidence>
<comment type="caution">
    <text evidence="2">The sequence shown here is derived from an EMBL/GenBank/DDBJ whole genome shotgun (WGS) entry which is preliminary data.</text>
</comment>
<dbReference type="EMBL" id="RKKU01000005">
    <property type="protein sequence ID" value="ROZ86366.1"/>
    <property type="molecule type" value="Genomic_DNA"/>
</dbReference>
<dbReference type="Proteomes" id="UP000275199">
    <property type="component" value="Unassembled WGS sequence"/>
</dbReference>
<feature type="domain" description="DUF4130" evidence="1">
    <location>
        <begin position="80"/>
        <end position="241"/>
    </location>
</feature>
<evidence type="ECO:0000313" key="2">
    <source>
        <dbReference type="EMBL" id="ROZ86366.1"/>
    </source>
</evidence>
<dbReference type="NCBIfam" id="TIGR03915">
    <property type="entry name" value="SAM_7_link_chp"/>
    <property type="match status" value="1"/>
</dbReference>
<name>A0ABX9XJQ8_9PSED</name>
<proteinExistence type="predicted"/>
<sequence length="287" mass="32585">MQVLCCDDDFERWRAQARHLLMQQVAPHAVVWADQAQPQLFANAPNADEQPAIVPALPPPRVSAQLLGELETAAQYRTPGRWNLLYRVLWRVVEGERHAGLAGDEDGSELQRRIKAVRREAHHLHAFVRFHPLTDHPWLDYVAWHECAHDVLASASMHFAERLGRQRWLIVSSRDAVWYDGHELHYRRTCPGEWASLAARARDSGDPLWETYYSSIFNPARLNPEVMQGHMPLRFWAGLPEGHLIAGLISRARTGAQKHGQTEALAGKSGKVIRSLQQHSTANRKAP</sequence>
<accession>A0ABX9XJQ8</accession>
<dbReference type="RefSeq" id="WP_123888797.1">
    <property type="nucleotide sequence ID" value="NZ_RKKU01000005.1"/>
</dbReference>